<evidence type="ECO:0000313" key="3">
    <source>
        <dbReference type="EMBL" id="GAV88274.1"/>
    </source>
</evidence>
<dbReference type="Proteomes" id="UP000187406">
    <property type="component" value="Unassembled WGS sequence"/>
</dbReference>
<dbReference type="SUPFAM" id="SSF47699">
    <property type="entry name" value="Bifunctional inhibitor/lipid-transfer protein/seed storage 2S albumin"/>
    <property type="match status" value="1"/>
</dbReference>
<dbReference type="Gene3D" id="1.10.110.10">
    <property type="entry name" value="Plant lipid-transfer and hydrophobic proteins"/>
    <property type="match status" value="1"/>
</dbReference>
<feature type="signal peptide" evidence="1">
    <location>
        <begin position="1"/>
        <end position="32"/>
    </location>
</feature>
<feature type="domain" description="Bifunctional inhibitor/plant lipid transfer protein/seed storage helical" evidence="2">
    <location>
        <begin position="22"/>
        <end position="109"/>
    </location>
</feature>
<dbReference type="InParanoid" id="A0A1Q3D743"/>
<dbReference type="InterPro" id="IPR036312">
    <property type="entry name" value="Bifun_inhib/LTP/seed_sf"/>
</dbReference>
<accession>A0A1Q3D743</accession>
<dbReference type="STRING" id="3775.A0A1Q3D743"/>
<evidence type="ECO:0000313" key="4">
    <source>
        <dbReference type="Proteomes" id="UP000187406"/>
    </source>
</evidence>
<name>A0A1Q3D743_CEPFO</name>
<proteinExistence type="predicted"/>
<evidence type="ECO:0000259" key="2">
    <source>
        <dbReference type="Pfam" id="PF14368"/>
    </source>
</evidence>
<dbReference type="EMBL" id="BDDD01004757">
    <property type="protein sequence ID" value="GAV88274.1"/>
    <property type="molecule type" value="Genomic_DNA"/>
</dbReference>
<protein>
    <submittedName>
        <fullName evidence="3">LTP_2 domain-containing protein</fullName>
    </submittedName>
</protein>
<reference evidence="4" key="1">
    <citation type="submission" date="2016-04" db="EMBL/GenBank/DDBJ databases">
        <title>Cephalotus genome sequencing.</title>
        <authorList>
            <person name="Fukushima K."/>
            <person name="Hasebe M."/>
            <person name="Fang X."/>
        </authorList>
    </citation>
    <scope>NUCLEOTIDE SEQUENCE [LARGE SCALE GENOMIC DNA]</scope>
    <source>
        <strain evidence="4">cv. St1</strain>
    </source>
</reference>
<dbReference type="PANTHER" id="PTHR33286">
    <property type="entry name" value="BIFUNCTIONAL INHIBITOR/LIPID-TRANSFER PROTEIN/SEED STORAGE 2S ALBUMIN SUPERFAMILY PROTEIN"/>
    <property type="match status" value="1"/>
</dbReference>
<dbReference type="Pfam" id="PF14368">
    <property type="entry name" value="LTP_2"/>
    <property type="match status" value="1"/>
</dbReference>
<sequence>MAISSPKFHCLALAIVMISGLKLISSNQEVFAQSCHTDVLGVITQCGKYVAKSGPDVYPSPECCSLVQSLDIPCVCKLLTNQIQDLISMEKVVYVARSCGKAVSPGTKCGSYTVPSA</sequence>
<dbReference type="AlphaFoldDB" id="A0A1Q3D743"/>
<feature type="chain" id="PRO_5012479023" evidence="1">
    <location>
        <begin position="33"/>
        <end position="117"/>
    </location>
</feature>
<dbReference type="InterPro" id="IPR016140">
    <property type="entry name" value="Bifunc_inhib/LTP/seed_store"/>
</dbReference>
<organism evidence="3 4">
    <name type="scientific">Cephalotus follicularis</name>
    <name type="common">Albany pitcher plant</name>
    <dbReference type="NCBI Taxonomy" id="3775"/>
    <lineage>
        <taxon>Eukaryota</taxon>
        <taxon>Viridiplantae</taxon>
        <taxon>Streptophyta</taxon>
        <taxon>Embryophyta</taxon>
        <taxon>Tracheophyta</taxon>
        <taxon>Spermatophyta</taxon>
        <taxon>Magnoliopsida</taxon>
        <taxon>eudicotyledons</taxon>
        <taxon>Gunneridae</taxon>
        <taxon>Pentapetalae</taxon>
        <taxon>rosids</taxon>
        <taxon>fabids</taxon>
        <taxon>Oxalidales</taxon>
        <taxon>Cephalotaceae</taxon>
        <taxon>Cephalotus</taxon>
    </lineage>
</organism>
<gene>
    <name evidence="3" type="ORF">CFOL_v3_31697</name>
</gene>
<comment type="caution">
    <text evidence="3">The sequence shown here is derived from an EMBL/GenBank/DDBJ whole genome shotgun (WGS) entry which is preliminary data.</text>
</comment>
<dbReference type="OrthoDB" id="653734at2759"/>
<keyword evidence="4" id="KW-1185">Reference proteome</keyword>
<evidence type="ECO:0000256" key="1">
    <source>
        <dbReference type="SAM" id="SignalP"/>
    </source>
</evidence>
<dbReference type="PANTHER" id="PTHR33286:SF1">
    <property type="entry name" value="OS01G0800600 PROTEIN"/>
    <property type="match status" value="1"/>
</dbReference>
<keyword evidence="1" id="KW-0732">Signal</keyword>